<organism evidence="2 3">
    <name type="scientific">Stylosanthes scabra</name>
    <dbReference type="NCBI Taxonomy" id="79078"/>
    <lineage>
        <taxon>Eukaryota</taxon>
        <taxon>Viridiplantae</taxon>
        <taxon>Streptophyta</taxon>
        <taxon>Embryophyta</taxon>
        <taxon>Tracheophyta</taxon>
        <taxon>Spermatophyta</taxon>
        <taxon>Magnoliopsida</taxon>
        <taxon>eudicotyledons</taxon>
        <taxon>Gunneridae</taxon>
        <taxon>Pentapetalae</taxon>
        <taxon>rosids</taxon>
        <taxon>fabids</taxon>
        <taxon>Fabales</taxon>
        <taxon>Fabaceae</taxon>
        <taxon>Papilionoideae</taxon>
        <taxon>50 kb inversion clade</taxon>
        <taxon>dalbergioids sensu lato</taxon>
        <taxon>Dalbergieae</taxon>
        <taxon>Pterocarpus clade</taxon>
        <taxon>Stylosanthes</taxon>
    </lineage>
</organism>
<reference evidence="2 3" key="1">
    <citation type="journal article" date="2023" name="Plants (Basel)">
        <title>Bridging the Gap: Combining Genomics and Transcriptomics Approaches to Understand Stylosanthes scabra, an Orphan Legume from the Brazilian Caatinga.</title>
        <authorList>
            <person name="Ferreira-Neto J.R.C."/>
            <person name="da Silva M.D."/>
            <person name="Binneck E."/>
            <person name="de Melo N.F."/>
            <person name="da Silva R.H."/>
            <person name="de Melo A.L.T.M."/>
            <person name="Pandolfi V."/>
            <person name="Bustamante F.O."/>
            <person name="Brasileiro-Vidal A.C."/>
            <person name="Benko-Iseppon A.M."/>
        </authorList>
    </citation>
    <scope>NUCLEOTIDE SEQUENCE [LARGE SCALE GENOMIC DNA]</scope>
    <source>
        <tissue evidence="2">Leaves</tissue>
    </source>
</reference>
<sequence length="269" mass="30154">MVKAPLFIDAELHWCVRSKASGADALAPKPAFGRATQGYGAYALALWCVYIGSINGLLGFACDLLVPLALSNHFRSAGFGKIIRLRYTLPRMVMIGDILFVVALWWIWCDRNNNVFCPMDPWRVGKVLALCRSSARDYSFFYDLQQSSLECCLRFAWNPPPLNVIKINCDGSLMAHGHLAGFGPCLAWEYGFRQVICETNSLDAYKLLNFEAFFVMEHTDLDSKIKNMELWPWSFCIKLIQQMAKSAAVFGKTGNILSFGLHGMGLPSE</sequence>
<feature type="transmembrane region" description="Helical" evidence="1">
    <location>
        <begin position="39"/>
        <end position="66"/>
    </location>
</feature>
<gene>
    <name evidence="2" type="ORF">PIB30_035746</name>
</gene>
<keyword evidence="1" id="KW-0812">Transmembrane</keyword>
<accession>A0ABU6RDE4</accession>
<evidence type="ECO:0008006" key="4">
    <source>
        <dbReference type="Google" id="ProtNLM"/>
    </source>
</evidence>
<evidence type="ECO:0000256" key="1">
    <source>
        <dbReference type="SAM" id="Phobius"/>
    </source>
</evidence>
<keyword evidence="1" id="KW-1133">Transmembrane helix</keyword>
<dbReference type="EMBL" id="JASCZI010030380">
    <property type="protein sequence ID" value="MED6122012.1"/>
    <property type="molecule type" value="Genomic_DNA"/>
</dbReference>
<keyword evidence="3" id="KW-1185">Reference proteome</keyword>
<protein>
    <recommendedName>
        <fullName evidence="4">RNase H type-1 domain-containing protein</fullName>
    </recommendedName>
</protein>
<proteinExistence type="predicted"/>
<feature type="transmembrane region" description="Helical" evidence="1">
    <location>
        <begin position="87"/>
        <end position="108"/>
    </location>
</feature>
<evidence type="ECO:0000313" key="3">
    <source>
        <dbReference type="Proteomes" id="UP001341840"/>
    </source>
</evidence>
<keyword evidence="1" id="KW-0472">Membrane</keyword>
<dbReference type="Proteomes" id="UP001341840">
    <property type="component" value="Unassembled WGS sequence"/>
</dbReference>
<evidence type="ECO:0000313" key="2">
    <source>
        <dbReference type="EMBL" id="MED6122012.1"/>
    </source>
</evidence>
<comment type="caution">
    <text evidence="2">The sequence shown here is derived from an EMBL/GenBank/DDBJ whole genome shotgun (WGS) entry which is preliminary data.</text>
</comment>
<name>A0ABU6RDE4_9FABA</name>